<dbReference type="InterPro" id="IPR002586">
    <property type="entry name" value="CobQ/CobB/MinD/ParA_Nub-bd_dom"/>
</dbReference>
<evidence type="ECO:0000313" key="3">
    <source>
        <dbReference type="Proteomes" id="UP001576776"/>
    </source>
</evidence>
<evidence type="ECO:0000259" key="1">
    <source>
        <dbReference type="Pfam" id="PF01656"/>
    </source>
</evidence>
<organism evidence="2 3">
    <name type="scientific">Floridaenema fluviatile BLCC-F154</name>
    <dbReference type="NCBI Taxonomy" id="3153640"/>
    <lineage>
        <taxon>Bacteria</taxon>
        <taxon>Bacillati</taxon>
        <taxon>Cyanobacteriota</taxon>
        <taxon>Cyanophyceae</taxon>
        <taxon>Oscillatoriophycideae</taxon>
        <taxon>Aerosakkonematales</taxon>
        <taxon>Aerosakkonemataceae</taxon>
        <taxon>Floridanema</taxon>
        <taxon>Floridanema fluviatile</taxon>
    </lineage>
</organism>
<dbReference type="Gene3D" id="3.40.50.300">
    <property type="entry name" value="P-loop containing nucleotide triphosphate hydrolases"/>
    <property type="match status" value="1"/>
</dbReference>
<name>A0ABV4Y4N7_9CYAN</name>
<dbReference type="PANTHER" id="PTHR13696:SF99">
    <property type="entry name" value="COBYRINIC ACID AC-DIAMIDE SYNTHASE"/>
    <property type="match status" value="1"/>
</dbReference>
<reference evidence="2 3" key="1">
    <citation type="submission" date="2024-09" db="EMBL/GenBank/DDBJ databases">
        <title>Floridaenema gen nov. (Aerosakkonemataceae, Aerosakkonematales ord. nov., Cyanobacteria) from benthic tropical and subtropical fresh waters, with the description of four new species.</title>
        <authorList>
            <person name="Moretto J.A."/>
            <person name="Berthold D.E."/>
            <person name="Lefler F.W."/>
            <person name="Huang I.-S."/>
            <person name="Laughinghouse H. IV."/>
        </authorList>
    </citation>
    <scope>NUCLEOTIDE SEQUENCE [LARGE SCALE GENOMIC DNA]</scope>
    <source>
        <strain evidence="2 3">BLCC-F154</strain>
    </source>
</reference>
<dbReference type="EMBL" id="JBHFNS010000013">
    <property type="protein sequence ID" value="MFB2933771.1"/>
    <property type="molecule type" value="Genomic_DNA"/>
</dbReference>
<dbReference type="RefSeq" id="WP_413255306.1">
    <property type="nucleotide sequence ID" value="NZ_JBHFNS010000013.1"/>
</dbReference>
<dbReference type="InterPro" id="IPR050678">
    <property type="entry name" value="DNA_Partitioning_ATPase"/>
</dbReference>
<accession>A0ABV4Y4N7</accession>
<sequence>MVQIITTHSFRGGTGKTNLTANLAIAIALSGKRVAILDADLQSPGIHSLFFPDPKSINQTLNDYLWGRTDIINAVYDVSYSLGINQNNSLFLIPSSINTNEIARILSETFNVTLFNEGCRKLISELNLDYLLIDTHAGISKETLLAIAISHLVITIIRPDIQDLQSLTITVDVAHQIKVNQIQILINKTPVGVNYSQLQQEVETTYGIPVIGILPLAEEMTQLGSKGIFSLQHPDRIFTEKFHQIAMQIINLGAS</sequence>
<dbReference type="Proteomes" id="UP001576776">
    <property type="component" value="Unassembled WGS sequence"/>
</dbReference>
<dbReference type="PANTHER" id="PTHR13696">
    <property type="entry name" value="P-LOOP CONTAINING NUCLEOSIDE TRIPHOSPHATE HYDROLASE"/>
    <property type="match status" value="1"/>
</dbReference>
<evidence type="ECO:0000313" key="2">
    <source>
        <dbReference type="EMBL" id="MFB2933771.1"/>
    </source>
</evidence>
<gene>
    <name evidence="2" type="ORF">ACE1B6_00680</name>
</gene>
<keyword evidence="3" id="KW-1185">Reference proteome</keyword>
<protein>
    <submittedName>
        <fullName evidence="2">MinD/ParA family protein</fullName>
    </submittedName>
</protein>
<proteinExistence type="predicted"/>
<feature type="domain" description="CobQ/CobB/MinD/ParA nucleotide binding" evidence="1">
    <location>
        <begin position="5"/>
        <end position="227"/>
    </location>
</feature>
<dbReference type="Pfam" id="PF01656">
    <property type="entry name" value="CbiA"/>
    <property type="match status" value="1"/>
</dbReference>
<comment type="caution">
    <text evidence="2">The sequence shown here is derived from an EMBL/GenBank/DDBJ whole genome shotgun (WGS) entry which is preliminary data.</text>
</comment>
<dbReference type="InterPro" id="IPR027417">
    <property type="entry name" value="P-loop_NTPase"/>
</dbReference>
<dbReference type="SUPFAM" id="SSF52540">
    <property type="entry name" value="P-loop containing nucleoside triphosphate hydrolases"/>
    <property type="match status" value="1"/>
</dbReference>